<name>A0A8X6LZR4_TRICU</name>
<dbReference type="EMBL" id="BMAO01028881">
    <property type="protein sequence ID" value="GFR27955.1"/>
    <property type="molecule type" value="Genomic_DNA"/>
</dbReference>
<dbReference type="Proteomes" id="UP000887116">
    <property type="component" value="Unassembled WGS sequence"/>
</dbReference>
<evidence type="ECO:0000313" key="1">
    <source>
        <dbReference type="EMBL" id="GFR27955.1"/>
    </source>
</evidence>
<reference evidence="1" key="1">
    <citation type="submission" date="2020-07" db="EMBL/GenBank/DDBJ databases">
        <title>Multicomponent nature underlies the extraordinary mechanical properties of spider dragline silk.</title>
        <authorList>
            <person name="Kono N."/>
            <person name="Nakamura H."/>
            <person name="Mori M."/>
            <person name="Yoshida Y."/>
            <person name="Ohtoshi R."/>
            <person name="Malay A.D."/>
            <person name="Moran D.A.P."/>
            <person name="Tomita M."/>
            <person name="Numata K."/>
            <person name="Arakawa K."/>
        </authorList>
    </citation>
    <scope>NUCLEOTIDE SEQUENCE</scope>
</reference>
<protein>
    <submittedName>
        <fullName evidence="1">Uncharacterized protein</fullName>
    </submittedName>
</protein>
<accession>A0A8X6LZR4</accession>
<evidence type="ECO:0000313" key="2">
    <source>
        <dbReference type="Proteomes" id="UP000887116"/>
    </source>
</evidence>
<proteinExistence type="predicted"/>
<organism evidence="1 2">
    <name type="scientific">Trichonephila clavata</name>
    <name type="common">Joro spider</name>
    <name type="synonym">Nephila clavata</name>
    <dbReference type="NCBI Taxonomy" id="2740835"/>
    <lineage>
        <taxon>Eukaryota</taxon>
        <taxon>Metazoa</taxon>
        <taxon>Ecdysozoa</taxon>
        <taxon>Arthropoda</taxon>
        <taxon>Chelicerata</taxon>
        <taxon>Arachnida</taxon>
        <taxon>Araneae</taxon>
        <taxon>Araneomorphae</taxon>
        <taxon>Entelegynae</taxon>
        <taxon>Araneoidea</taxon>
        <taxon>Nephilidae</taxon>
        <taxon>Trichonephila</taxon>
    </lineage>
</organism>
<comment type="caution">
    <text evidence="1">The sequence shown here is derived from an EMBL/GenBank/DDBJ whole genome shotgun (WGS) entry which is preliminary data.</text>
</comment>
<dbReference type="OrthoDB" id="10561344at2759"/>
<keyword evidence="2" id="KW-1185">Reference proteome</keyword>
<dbReference type="AlphaFoldDB" id="A0A8X6LZR4"/>
<gene>
    <name evidence="1" type="ORF">TNCT_262941</name>
</gene>
<sequence>MINIIKHNGLAQDPDPKSLSSDWNLEMKKILFMSPVLCYLYAWFHCCPPDSIAAVWRTEALPSVLASEDLL</sequence>